<keyword evidence="1" id="KW-0805">Transcription regulation</keyword>
<feature type="domain" description="BHLH" evidence="7">
    <location>
        <begin position="50"/>
        <end position="102"/>
    </location>
</feature>
<dbReference type="Proteomes" id="UP000027586">
    <property type="component" value="Unassembled WGS sequence"/>
</dbReference>
<proteinExistence type="predicted"/>
<evidence type="ECO:0000256" key="4">
    <source>
        <dbReference type="ARBA" id="ARBA00023163"/>
    </source>
</evidence>
<keyword evidence="2" id="KW-0238">DNA-binding</keyword>
<dbReference type="Gene3D" id="4.10.280.10">
    <property type="entry name" value="Helix-loop-helix DNA-binding domain"/>
    <property type="match status" value="1"/>
</dbReference>
<feature type="region of interest" description="Disordered" evidence="6">
    <location>
        <begin position="299"/>
        <end position="321"/>
    </location>
</feature>
<dbReference type="AlphaFoldDB" id="A0A068RM49"/>
<reference evidence="8" key="1">
    <citation type="submission" date="2013-08" db="EMBL/GenBank/DDBJ databases">
        <title>Gene expansion shapes genome architecture in the human pathogen Lichtheimia corymbifera: an evolutionary genomics analysis in the ancient terrestrial Mucorales (Mucoromycotina).</title>
        <authorList>
            <person name="Schwartze V.U."/>
            <person name="Winter S."/>
            <person name="Shelest E."/>
            <person name="Marcet-Houben M."/>
            <person name="Horn F."/>
            <person name="Wehner S."/>
            <person name="Hoffmann K."/>
            <person name="Riege K."/>
            <person name="Sammeth M."/>
            <person name="Nowrousian M."/>
            <person name="Valiante V."/>
            <person name="Linde J."/>
            <person name="Jacobsen I.D."/>
            <person name="Marz M."/>
            <person name="Brakhage A.A."/>
            <person name="Gabaldon T."/>
            <person name="Bocker S."/>
            <person name="Voigt K."/>
        </authorList>
    </citation>
    <scope>NUCLEOTIDE SEQUENCE [LARGE SCALE GENOMIC DNA]</scope>
    <source>
        <strain evidence="8">FSU 9682</strain>
    </source>
</reference>
<dbReference type="InterPro" id="IPR011598">
    <property type="entry name" value="bHLH_dom"/>
</dbReference>
<gene>
    <name evidence="8" type="ORF">LCOR_02905.1</name>
</gene>
<dbReference type="GO" id="GO:0045944">
    <property type="term" value="P:positive regulation of transcription by RNA polymerase II"/>
    <property type="evidence" value="ECO:0007669"/>
    <property type="project" value="TreeGrafter"/>
</dbReference>
<evidence type="ECO:0000259" key="7">
    <source>
        <dbReference type="PROSITE" id="PS50888"/>
    </source>
</evidence>
<evidence type="ECO:0000256" key="3">
    <source>
        <dbReference type="ARBA" id="ARBA00023159"/>
    </source>
</evidence>
<dbReference type="SUPFAM" id="SSF47459">
    <property type="entry name" value="HLH, helix-loop-helix DNA-binding domain"/>
    <property type="match status" value="1"/>
</dbReference>
<keyword evidence="3" id="KW-0010">Activator</keyword>
<dbReference type="PANTHER" id="PTHR10328">
    <property type="entry name" value="PROTEIN MAX MYC-ASSOCIATED FACTOR X"/>
    <property type="match status" value="1"/>
</dbReference>
<keyword evidence="4" id="KW-0804">Transcription</keyword>
<feature type="region of interest" description="Disordered" evidence="6">
    <location>
        <begin position="123"/>
        <end position="153"/>
    </location>
</feature>
<dbReference type="SMART" id="SM00353">
    <property type="entry name" value="HLH"/>
    <property type="match status" value="1"/>
</dbReference>
<dbReference type="InterPro" id="IPR036638">
    <property type="entry name" value="HLH_DNA-bd_sf"/>
</dbReference>
<dbReference type="OrthoDB" id="2282515at2759"/>
<dbReference type="GO" id="GO:0046983">
    <property type="term" value="F:protein dimerization activity"/>
    <property type="evidence" value="ECO:0007669"/>
    <property type="project" value="InterPro"/>
</dbReference>
<comment type="caution">
    <text evidence="8">The sequence shown here is derived from an EMBL/GenBank/DDBJ whole genome shotgun (WGS) entry which is preliminary data.</text>
</comment>
<sequence>MSTGRSVRNAANNFLSTFSSAASHYGTIFSSADMARSLEESGLNELAHLDKRSAHNALERQRRENLNTKFQQLAHALPSLQSVRRPSKTVIVAKSLEFVSNSISRESLFQKRIENLRRENERLRDQAQQRAKMKQLGVTPSSSKSSSCSSSIAEQPMYLSPEQLMLHHPSTSPSPSSNTVAMDTIVSTSTSSSANTTTTAGAIEMTPSSTSMPAGAADTTATQGPLATPVSPMMARKMSTGESVASTTTATHNKQTTTTQQQQQPSMEKEIQQQQQQPTTQGNDNKMMAGVVVSSALDAQHHHHHQQGLSATAEPPQQPAAQPNVYDMAFTMPQHLTSTPQSTVSLMDQHLDLPASMVDVNGYYLPPRTMVVAPPPGMQQQQHMIPPFAAATTTGSPNTMIPFPMMDMSFPGGAAIPTQHHPSSATNGTITSTTHPPPQVSYMPDAATFQFHAAAMAYPPPAYNAQPEQPTANIHNYNQLHW</sequence>
<dbReference type="PANTHER" id="PTHR10328:SF3">
    <property type="entry name" value="PROTEIN MAX"/>
    <property type="match status" value="1"/>
</dbReference>
<evidence type="ECO:0000256" key="1">
    <source>
        <dbReference type="ARBA" id="ARBA00023015"/>
    </source>
</evidence>
<dbReference type="PROSITE" id="PS50888">
    <property type="entry name" value="BHLH"/>
    <property type="match status" value="1"/>
</dbReference>
<feature type="region of interest" description="Disordered" evidence="6">
    <location>
        <begin position="204"/>
        <end position="285"/>
    </location>
</feature>
<feature type="compositionally biased region" description="Low complexity" evidence="6">
    <location>
        <begin position="141"/>
        <end position="151"/>
    </location>
</feature>
<dbReference type="GO" id="GO:0090575">
    <property type="term" value="C:RNA polymerase II transcription regulator complex"/>
    <property type="evidence" value="ECO:0007669"/>
    <property type="project" value="TreeGrafter"/>
</dbReference>
<dbReference type="STRING" id="1263082.A0A068RM49"/>
<organism evidence="8 9">
    <name type="scientific">Lichtheimia corymbifera JMRC:FSU:9682</name>
    <dbReference type="NCBI Taxonomy" id="1263082"/>
    <lineage>
        <taxon>Eukaryota</taxon>
        <taxon>Fungi</taxon>
        <taxon>Fungi incertae sedis</taxon>
        <taxon>Mucoromycota</taxon>
        <taxon>Mucoromycotina</taxon>
        <taxon>Mucoromycetes</taxon>
        <taxon>Mucorales</taxon>
        <taxon>Lichtheimiaceae</taxon>
        <taxon>Lichtheimia</taxon>
    </lineage>
</organism>
<dbReference type="GO" id="GO:0003677">
    <property type="term" value="F:DNA binding"/>
    <property type="evidence" value="ECO:0007669"/>
    <property type="project" value="UniProtKB-KW"/>
</dbReference>
<evidence type="ECO:0000256" key="5">
    <source>
        <dbReference type="ARBA" id="ARBA00023242"/>
    </source>
</evidence>
<feature type="compositionally biased region" description="Low complexity" evidence="6">
    <location>
        <begin position="311"/>
        <end position="321"/>
    </location>
</feature>
<feature type="compositionally biased region" description="Low complexity" evidence="6">
    <location>
        <begin position="247"/>
        <end position="281"/>
    </location>
</feature>
<dbReference type="VEuPathDB" id="FungiDB:LCOR_02905.1"/>
<dbReference type="GO" id="GO:0003700">
    <property type="term" value="F:DNA-binding transcription factor activity"/>
    <property type="evidence" value="ECO:0007669"/>
    <property type="project" value="TreeGrafter"/>
</dbReference>
<keyword evidence="9" id="KW-1185">Reference proteome</keyword>
<name>A0A068RM49_9FUNG</name>
<keyword evidence="5" id="KW-0539">Nucleus</keyword>
<evidence type="ECO:0000313" key="8">
    <source>
        <dbReference type="EMBL" id="CDH51268.1"/>
    </source>
</evidence>
<evidence type="ECO:0000256" key="2">
    <source>
        <dbReference type="ARBA" id="ARBA00023125"/>
    </source>
</evidence>
<protein>
    <recommendedName>
        <fullName evidence="7">BHLH domain-containing protein</fullName>
    </recommendedName>
</protein>
<evidence type="ECO:0000256" key="6">
    <source>
        <dbReference type="SAM" id="MobiDB-lite"/>
    </source>
</evidence>
<dbReference type="Pfam" id="PF00010">
    <property type="entry name" value="HLH"/>
    <property type="match status" value="1"/>
</dbReference>
<accession>A0A068RM49</accession>
<evidence type="ECO:0000313" key="9">
    <source>
        <dbReference type="Proteomes" id="UP000027586"/>
    </source>
</evidence>
<dbReference type="EMBL" id="CBTN010000009">
    <property type="protein sequence ID" value="CDH51268.1"/>
    <property type="molecule type" value="Genomic_DNA"/>
</dbReference>